<keyword evidence="3 5" id="KW-0067">ATP-binding</keyword>
<keyword evidence="1" id="KW-0813">Transport</keyword>
<evidence type="ECO:0000256" key="2">
    <source>
        <dbReference type="ARBA" id="ARBA00022741"/>
    </source>
</evidence>
<dbReference type="PROSITE" id="PS00211">
    <property type="entry name" value="ABC_TRANSPORTER_1"/>
    <property type="match status" value="1"/>
</dbReference>
<gene>
    <name evidence="5" type="ORF">SSV_0900</name>
</gene>
<dbReference type="PROSITE" id="PS50893">
    <property type="entry name" value="ABC_TRANSPORTER_2"/>
    <property type="match status" value="1"/>
</dbReference>
<dbReference type="InterPro" id="IPR017871">
    <property type="entry name" value="ABC_transporter-like_CS"/>
</dbReference>
<dbReference type="Proteomes" id="UP000183504">
    <property type="component" value="Unassembled WGS sequence"/>
</dbReference>
<dbReference type="GO" id="GO:0016887">
    <property type="term" value="F:ATP hydrolysis activity"/>
    <property type="evidence" value="ECO:0007669"/>
    <property type="project" value="InterPro"/>
</dbReference>
<accession>A0A0B7GN65</accession>
<dbReference type="Pfam" id="PF00005">
    <property type="entry name" value="ABC_tran"/>
    <property type="match status" value="1"/>
</dbReference>
<evidence type="ECO:0000256" key="1">
    <source>
        <dbReference type="ARBA" id="ARBA00022448"/>
    </source>
</evidence>
<organism evidence="5 6">
    <name type="scientific">Streptococcus sanguinis</name>
    <dbReference type="NCBI Taxonomy" id="1305"/>
    <lineage>
        <taxon>Bacteria</taxon>
        <taxon>Bacillati</taxon>
        <taxon>Bacillota</taxon>
        <taxon>Bacilli</taxon>
        <taxon>Lactobacillales</taxon>
        <taxon>Streptococcaceae</taxon>
        <taxon>Streptococcus</taxon>
    </lineage>
</organism>
<sequence>MIEFKDVTKVYEGTVALNQLNLTLQSGEIVGLIGHNGAGKSTTIKSLVSVINPSSGQIFVDGKELSANRLEVKKKIGYVADSPDLFLRLTANEFWELVATSYDMTNAEVEERLGNLLHIFDFGSHRYEVIDSFSHGMRQKVFVIAALLSDPDIWVLDEPLTGLDPQAAFDLKQMMREHADKGNTVLFSTHVLEVAEQLCDKVAILKKGKLIFYGTIEELKGQHPEQSLETIYLSLAGRREEVSPDAH</sequence>
<evidence type="ECO:0000313" key="5">
    <source>
        <dbReference type="EMBL" id="CEL90200.1"/>
    </source>
</evidence>
<dbReference type="InterPro" id="IPR027417">
    <property type="entry name" value="P-loop_NTPase"/>
</dbReference>
<dbReference type="Gene3D" id="3.40.50.300">
    <property type="entry name" value="P-loop containing nucleotide triphosphate hydrolases"/>
    <property type="match status" value="1"/>
</dbReference>
<dbReference type="EMBL" id="CDMW01000001">
    <property type="protein sequence ID" value="CEL90200.1"/>
    <property type="molecule type" value="Genomic_DNA"/>
</dbReference>
<name>A0A0B7GN65_STRSA</name>
<evidence type="ECO:0000259" key="4">
    <source>
        <dbReference type="PROSITE" id="PS50893"/>
    </source>
</evidence>
<dbReference type="AlphaFoldDB" id="A0A0B7GN65"/>
<dbReference type="CDD" id="cd03230">
    <property type="entry name" value="ABC_DR_subfamily_A"/>
    <property type="match status" value="1"/>
</dbReference>
<dbReference type="PANTHER" id="PTHR42939:SF1">
    <property type="entry name" value="ABC TRANSPORTER ATP-BINDING PROTEIN ALBC-RELATED"/>
    <property type="match status" value="1"/>
</dbReference>
<dbReference type="InterPro" id="IPR003439">
    <property type="entry name" value="ABC_transporter-like_ATP-bd"/>
</dbReference>
<reference evidence="5 6" key="1">
    <citation type="submission" date="2015-01" db="EMBL/GenBank/DDBJ databases">
        <authorList>
            <person name="Pelicic Vladimir"/>
        </authorList>
    </citation>
    <scope>NUCLEOTIDE SEQUENCE [LARGE SCALE GENOMIC DNA]</scope>
    <source>
        <strain evidence="5 6">2908</strain>
    </source>
</reference>
<dbReference type="InterPro" id="IPR051782">
    <property type="entry name" value="ABC_Transporter_VariousFunc"/>
</dbReference>
<dbReference type="RefSeq" id="WP_072073863.1">
    <property type="nucleotide sequence ID" value="NZ_CDMW01000001.1"/>
</dbReference>
<dbReference type="PANTHER" id="PTHR42939">
    <property type="entry name" value="ABC TRANSPORTER ATP-BINDING PROTEIN ALBC-RELATED"/>
    <property type="match status" value="1"/>
</dbReference>
<protein>
    <submittedName>
        <fullName evidence="5">Putative ABC transporter ATP-binding protein</fullName>
    </submittedName>
</protein>
<dbReference type="SMART" id="SM00382">
    <property type="entry name" value="AAA"/>
    <property type="match status" value="1"/>
</dbReference>
<feature type="domain" description="ABC transporter" evidence="4">
    <location>
        <begin position="2"/>
        <end position="232"/>
    </location>
</feature>
<proteinExistence type="predicted"/>
<keyword evidence="2" id="KW-0547">Nucleotide-binding</keyword>
<evidence type="ECO:0000313" key="6">
    <source>
        <dbReference type="Proteomes" id="UP000183504"/>
    </source>
</evidence>
<evidence type="ECO:0000256" key="3">
    <source>
        <dbReference type="ARBA" id="ARBA00022840"/>
    </source>
</evidence>
<dbReference type="SUPFAM" id="SSF52540">
    <property type="entry name" value="P-loop containing nucleoside triphosphate hydrolases"/>
    <property type="match status" value="1"/>
</dbReference>
<dbReference type="InterPro" id="IPR003593">
    <property type="entry name" value="AAA+_ATPase"/>
</dbReference>
<dbReference type="GO" id="GO:0005524">
    <property type="term" value="F:ATP binding"/>
    <property type="evidence" value="ECO:0007669"/>
    <property type="project" value="UniProtKB-KW"/>
</dbReference>